<dbReference type="PANTHER" id="PTHR47200:SF2">
    <property type="entry name" value="THYLAKOID LUMENAL 15 KDA PROTEIN 1, CHLOROPLASTIC"/>
    <property type="match status" value="1"/>
</dbReference>
<dbReference type="PANTHER" id="PTHR47200">
    <property type="entry name" value="THYLAKOID LUMENAL 15 KDA PROTEIN 1, CHLOROPLASTIC"/>
    <property type="match status" value="1"/>
</dbReference>
<organism evidence="8 9">
    <name type="scientific">Nannochloropsis salina CCMP1776</name>
    <dbReference type="NCBI Taxonomy" id="1027361"/>
    <lineage>
        <taxon>Eukaryota</taxon>
        <taxon>Sar</taxon>
        <taxon>Stramenopiles</taxon>
        <taxon>Ochrophyta</taxon>
        <taxon>Eustigmatophyceae</taxon>
        <taxon>Eustigmatales</taxon>
        <taxon>Monodopsidaceae</taxon>
        <taxon>Microchloropsis</taxon>
        <taxon>Microchloropsis salina</taxon>
    </lineage>
</organism>
<feature type="transmembrane region" description="Helical" evidence="6">
    <location>
        <begin position="263"/>
        <end position="290"/>
    </location>
</feature>
<feature type="domain" description="Peptidase S54 rhomboid" evidence="7">
    <location>
        <begin position="224"/>
        <end position="372"/>
    </location>
</feature>
<keyword evidence="4 6" id="KW-0472">Membrane</keyword>
<name>A0A4D9CRG8_9STRA</name>
<feature type="transmembrane region" description="Helical" evidence="6">
    <location>
        <begin position="233"/>
        <end position="256"/>
    </location>
</feature>
<dbReference type="Gene3D" id="2.160.20.80">
    <property type="entry name" value="E3 ubiquitin-protein ligase SopA"/>
    <property type="match status" value="1"/>
</dbReference>
<accession>A0A4D9CRG8</accession>
<feature type="region of interest" description="Disordered" evidence="5">
    <location>
        <begin position="468"/>
        <end position="498"/>
    </location>
</feature>
<dbReference type="SUPFAM" id="SSF144091">
    <property type="entry name" value="Rhomboid-like"/>
    <property type="match status" value="1"/>
</dbReference>
<evidence type="ECO:0000256" key="1">
    <source>
        <dbReference type="ARBA" id="ARBA00004141"/>
    </source>
</evidence>
<dbReference type="Pfam" id="PF00805">
    <property type="entry name" value="Pentapeptide"/>
    <property type="match status" value="1"/>
</dbReference>
<dbReference type="SUPFAM" id="SSF141571">
    <property type="entry name" value="Pentapeptide repeat-like"/>
    <property type="match status" value="1"/>
</dbReference>
<proteinExistence type="predicted"/>
<feature type="transmembrane region" description="Helical" evidence="6">
    <location>
        <begin position="359"/>
        <end position="378"/>
    </location>
</feature>
<feature type="region of interest" description="Disordered" evidence="5">
    <location>
        <begin position="1"/>
        <end position="21"/>
    </location>
</feature>
<comment type="subcellular location">
    <subcellularLocation>
        <location evidence="1">Membrane</location>
        <topology evidence="1">Multi-pass membrane protein</topology>
    </subcellularLocation>
</comment>
<evidence type="ECO:0000313" key="8">
    <source>
        <dbReference type="EMBL" id="TFJ81802.1"/>
    </source>
</evidence>
<reference evidence="8 9" key="1">
    <citation type="submission" date="2019-01" db="EMBL/GenBank/DDBJ databases">
        <title>Nuclear Genome Assembly of the Microalgal Biofuel strain Nannochloropsis salina CCMP1776.</title>
        <authorList>
            <person name="Hovde B."/>
        </authorList>
    </citation>
    <scope>NUCLEOTIDE SEQUENCE [LARGE SCALE GENOMIC DNA]</scope>
    <source>
        <strain evidence="8 9">CCMP1776</strain>
    </source>
</reference>
<sequence>MVPPLPSRSGRGGKGEGGQTQLGASPTFYLARFAMALVPSSVTALGVGFGVLAPALVAPVPAVHAQTDTDFKIKRGSASTLNSGTVKTMTRGVNIENANFEGKDLTTVSFQQSLVRDGNFRGAKCLSASFFDADLSNADFTGANMDQANLELANLKGAIFKDAVVREAYVSGATRLTDIQIEGSDWSGTFLRKDQQTYLCKRASGVNPVTKVSTKESLLLVYDHEYYRLFTSAYFHLGLFHIAMNMLSFVGIGAWLEMRMGTMYFFLTILWSTILTNSLYIGICSFLAAVTNHQQWLFYASAGFSGVIFTLAVLESHSSPPNATRSIMGMCQVPARAYPWVLLIIIQLLLPRISFVGHLSGLLIGVLQSYGCLAFLFPSSGNLNRLERSPAFACMTRCPQYMLCPDESDHVLPRGVDVLQCCPCSSRASSSPRRFVGSGVSGTVAGSAGVADGAVGSLPSVVQSPPTATVAAGATNQASPTRLGGAGGWSRLGESGRMGGEEDVEIAYDGQQVGGEGQRQMVL</sequence>
<protein>
    <recommendedName>
        <fullName evidence="7">Peptidase S54 rhomboid domain-containing protein</fullName>
    </recommendedName>
</protein>
<gene>
    <name evidence="8" type="ORF">NSK_007049</name>
</gene>
<keyword evidence="3 6" id="KW-1133">Transmembrane helix</keyword>
<keyword evidence="9" id="KW-1185">Reference proteome</keyword>
<dbReference type="Gene3D" id="1.20.1540.10">
    <property type="entry name" value="Rhomboid-like"/>
    <property type="match status" value="1"/>
</dbReference>
<dbReference type="GO" id="GO:0016020">
    <property type="term" value="C:membrane"/>
    <property type="evidence" value="ECO:0007669"/>
    <property type="project" value="UniProtKB-SubCell"/>
</dbReference>
<dbReference type="GO" id="GO:0004252">
    <property type="term" value="F:serine-type endopeptidase activity"/>
    <property type="evidence" value="ECO:0007669"/>
    <property type="project" value="InterPro"/>
</dbReference>
<evidence type="ECO:0000256" key="6">
    <source>
        <dbReference type="SAM" id="Phobius"/>
    </source>
</evidence>
<evidence type="ECO:0000256" key="3">
    <source>
        <dbReference type="ARBA" id="ARBA00022989"/>
    </source>
</evidence>
<dbReference type="Proteomes" id="UP000355283">
    <property type="component" value="Unassembled WGS sequence"/>
</dbReference>
<evidence type="ECO:0000256" key="5">
    <source>
        <dbReference type="SAM" id="MobiDB-lite"/>
    </source>
</evidence>
<comment type="caution">
    <text evidence="8">The sequence shown here is derived from an EMBL/GenBank/DDBJ whole genome shotgun (WGS) entry which is preliminary data.</text>
</comment>
<feature type="transmembrane region" description="Helical" evidence="6">
    <location>
        <begin position="335"/>
        <end position="353"/>
    </location>
</feature>
<feature type="transmembrane region" description="Helical" evidence="6">
    <location>
        <begin position="296"/>
        <end position="314"/>
    </location>
</feature>
<evidence type="ECO:0000256" key="2">
    <source>
        <dbReference type="ARBA" id="ARBA00022692"/>
    </source>
</evidence>
<dbReference type="InterPro" id="IPR035952">
    <property type="entry name" value="Rhomboid-like_sf"/>
</dbReference>
<dbReference type="AlphaFoldDB" id="A0A4D9CRG8"/>
<evidence type="ECO:0000256" key="4">
    <source>
        <dbReference type="ARBA" id="ARBA00023136"/>
    </source>
</evidence>
<evidence type="ECO:0000259" key="7">
    <source>
        <dbReference type="Pfam" id="PF01694"/>
    </source>
</evidence>
<evidence type="ECO:0000313" key="9">
    <source>
        <dbReference type="Proteomes" id="UP000355283"/>
    </source>
</evidence>
<dbReference type="Pfam" id="PF01694">
    <property type="entry name" value="Rhomboid"/>
    <property type="match status" value="1"/>
</dbReference>
<dbReference type="InterPro" id="IPR001646">
    <property type="entry name" value="5peptide_repeat"/>
</dbReference>
<feature type="compositionally biased region" description="Gly residues" evidence="5">
    <location>
        <begin position="10"/>
        <end position="20"/>
    </location>
</feature>
<dbReference type="EMBL" id="SDOX01000122">
    <property type="protein sequence ID" value="TFJ81802.1"/>
    <property type="molecule type" value="Genomic_DNA"/>
</dbReference>
<dbReference type="InterPro" id="IPR044213">
    <property type="entry name" value="At2g44920-like"/>
</dbReference>
<dbReference type="InterPro" id="IPR022764">
    <property type="entry name" value="Peptidase_S54_rhomboid_dom"/>
</dbReference>
<keyword evidence="2 6" id="KW-0812">Transmembrane</keyword>
<dbReference type="OrthoDB" id="9989223at2759"/>